<dbReference type="InterPro" id="IPR000873">
    <property type="entry name" value="AMP-dep_synth/lig_dom"/>
</dbReference>
<dbReference type="SUPFAM" id="SSF56801">
    <property type="entry name" value="Acetyl-CoA synthetase-like"/>
    <property type="match status" value="1"/>
</dbReference>
<reference evidence="5 6" key="1">
    <citation type="submission" date="2016-11" db="EMBL/GenBank/DDBJ databases">
        <authorList>
            <person name="Jaros S."/>
            <person name="Januszkiewicz K."/>
            <person name="Wedrychowicz H."/>
        </authorList>
    </citation>
    <scope>NUCLEOTIDE SEQUENCE [LARGE SCALE GENOMIC DNA]</scope>
    <source>
        <strain evidence="5 6">DSM 45627</strain>
    </source>
</reference>
<dbReference type="Gene3D" id="3.30.300.30">
    <property type="match status" value="1"/>
</dbReference>
<dbReference type="PANTHER" id="PTHR43767">
    <property type="entry name" value="LONG-CHAIN-FATTY-ACID--COA LIGASE"/>
    <property type="match status" value="1"/>
</dbReference>
<dbReference type="InterPro" id="IPR045851">
    <property type="entry name" value="AMP-bd_C_sf"/>
</dbReference>
<dbReference type="STRING" id="1206085.SAMN05443575_3494"/>
<dbReference type="PROSITE" id="PS00455">
    <property type="entry name" value="AMP_BINDING"/>
    <property type="match status" value="1"/>
</dbReference>
<dbReference type="Pfam" id="PF13193">
    <property type="entry name" value="AMP-binding_C"/>
    <property type="match status" value="1"/>
</dbReference>
<feature type="domain" description="AMP-binding enzyme C-terminal" evidence="4">
    <location>
        <begin position="450"/>
        <end position="524"/>
    </location>
</feature>
<organism evidence="5 6">
    <name type="scientific">Jatrophihabitans endophyticus</name>
    <dbReference type="NCBI Taxonomy" id="1206085"/>
    <lineage>
        <taxon>Bacteria</taxon>
        <taxon>Bacillati</taxon>
        <taxon>Actinomycetota</taxon>
        <taxon>Actinomycetes</taxon>
        <taxon>Jatrophihabitantales</taxon>
        <taxon>Jatrophihabitantaceae</taxon>
        <taxon>Jatrophihabitans</taxon>
    </lineage>
</organism>
<dbReference type="OrthoDB" id="9803968at2"/>
<dbReference type="GO" id="GO:0016877">
    <property type="term" value="F:ligase activity, forming carbon-sulfur bonds"/>
    <property type="evidence" value="ECO:0007669"/>
    <property type="project" value="UniProtKB-ARBA"/>
</dbReference>
<evidence type="ECO:0000313" key="6">
    <source>
        <dbReference type="Proteomes" id="UP000186132"/>
    </source>
</evidence>
<proteinExistence type="inferred from homology"/>
<dbReference type="RefSeq" id="WP_073391694.1">
    <property type="nucleotide sequence ID" value="NZ_FQVU01000005.1"/>
</dbReference>
<dbReference type="InterPro" id="IPR042099">
    <property type="entry name" value="ANL_N_sf"/>
</dbReference>
<dbReference type="AlphaFoldDB" id="A0A1M5RB32"/>
<evidence type="ECO:0000256" key="2">
    <source>
        <dbReference type="ARBA" id="ARBA00022598"/>
    </source>
</evidence>
<dbReference type="FunFam" id="3.30.300.30:FF:000008">
    <property type="entry name" value="2,3-dihydroxybenzoate-AMP ligase"/>
    <property type="match status" value="1"/>
</dbReference>
<dbReference type="InterPro" id="IPR025110">
    <property type="entry name" value="AMP-bd_C"/>
</dbReference>
<dbReference type="InterPro" id="IPR020845">
    <property type="entry name" value="AMP-binding_CS"/>
</dbReference>
<name>A0A1M5RB32_9ACTN</name>
<evidence type="ECO:0000259" key="3">
    <source>
        <dbReference type="Pfam" id="PF00501"/>
    </source>
</evidence>
<keyword evidence="6" id="KW-1185">Reference proteome</keyword>
<accession>A0A1M5RB32</accession>
<dbReference type="EMBL" id="FQVU01000005">
    <property type="protein sequence ID" value="SHH23388.1"/>
    <property type="molecule type" value="Genomic_DNA"/>
</dbReference>
<dbReference type="Pfam" id="PF00501">
    <property type="entry name" value="AMP-binding"/>
    <property type="match status" value="1"/>
</dbReference>
<sequence>MLGLMQDLPLTTNWIFTRAERYYADKEIVTRTATGLHRSTVGEVCDDARRVAGFLDSVGVSPDGRVGTFAWNTARHLALYLAIPGSGRVMHTINIRYFAEQLVYTIQHAEDEAVFVDRSLLPLFSTYLPELDTVRHVVVMDDGADTPIPDDPRIVHWDDVIAGAEQVEFTDRVRDEQQAAALCYTTGTTGNPKGVLYSHRSAWLHSNACGLAAAFGLVDSDRVLPVVPMFHANAWGLPYGCLMAGAAMVMPGPDLSPEAIADLLEREHVTVTAGVPTIWMGLLPLLADRDLAALRLVLCGGSAVPRSLSEAFREQVGIPILQAWGMTETSPIASVAIIRGEFAEATEDDKADLRATVGVAPPGVELRIVDDTTRAVQPWDDEATGELEARGPWIARQYYRTDEPGQQFSADGWLRTGDVAAISPLGYVRLVDRTKDLVKSGGEWISSVTIENAIMAHPKVAEAAVIAVPHPKWAERPLACVVVAPGETLTREEVLEFLAGTLTKWQVPDDVVFIDEVPKTSVGKFSKRTLRDTYAEHPLPTA</sequence>
<dbReference type="Proteomes" id="UP000186132">
    <property type="component" value="Unassembled WGS sequence"/>
</dbReference>
<dbReference type="CDD" id="cd12119">
    <property type="entry name" value="ttLC_FACS_AlkK_like"/>
    <property type="match status" value="1"/>
</dbReference>
<dbReference type="InterPro" id="IPR050237">
    <property type="entry name" value="ATP-dep_AMP-bd_enzyme"/>
</dbReference>
<feature type="domain" description="AMP-dependent synthetase/ligase" evidence="3">
    <location>
        <begin position="18"/>
        <end position="399"/>
    </location>
</feature>
<evidence type="ECO:0000256" key="1">
    <source>
        <dbReference type="ARBA" id="ARBA00006432"/>
    </source>
</evidence>
<dbReference type="NCBIfam" id="NF004837">
    <property type="entry name" value="PRK06187.1"/>
    <property type="match status" value="1"/>
</dbReference>
<dbReference type="Gene3D" id="3.40.50.12780">
    <property type="entry name" value="N-terminal domain of ligase-like"/>
    <property type="match status" value="1"/>
</dbReference>
<comment type="similarity">
    <text evidence="1">Belongs to the ATP-dependent AMP-binding enzyme family.</text>
</comment>
<keyword evidence="2" id="KW-0436">Ligase</keyword>
<gene>
    <name evidence="5" type="ORF">SAMN05443575_3494</name>
</gene>
<evidence type="ECO:0000313" key="5">
    <source>
        <dbReference type="EMBL" id="SHH23388.1"/>
    </source>
</evidence>
<protein>
    <submittedName>
        <fullName evidence="5">Fatty-acyl-CoA synthase</fullName>
    </submittedName>
</protein>
<evidence type="ECO:0000259" key="4">
    <source>
        <dbReference type="Pfam" id="PF13193"/>
    </source>
</evidence>
<dbReference type="PANTHER" id="PTHR43767:SF11">
    <property type="entry name" value="MEDIUM-CHAIN-FATTY-ACID--COA LIGASE"/>
    <property type="match status" value="1"/>
</dbReference>